<reference evidence="2" key="1">
    <citation type="journal article" date="2019" name="Sci. Rep.">
        <title>Draft genome of Tanacetum cinerariifolium, the natural source of mosquito coil.</title>
        <authorList>
            <person name="Yamashiro T."/>
            <person name="Shiraishi A."/>
            <person name="Satake H."/>
            <person name="Nakayama K."/>
        </authorList>
    </citation>
    <scope>NUCLEOTIDE SEQUENCE</scope>
</reference>
<protein>
    <submittedName>
        <fullName evidence="2">Uncharacterized protein</fullName>
    </submittedName>
</protein>
<dbReference type="EMBL" id="BKCJ010233430">
    <property type="protein sequence ID" value="GEZ02784.1"/>
    <property type="molecule type" value="Genomic_DNA"/>
</dbReference>
<dbReference type="PANTHER" id="PTHR33137">
    <property type="entry name" value="MEDIATOR OF RNA POLYMERASE II TRANSCRIPTION SUBUNIT 15A-RELATED"/>
    <property type="match status" value="1"/>
</dbReference>
<feature type="compositionally biased region" description="Basic residues" evidence="1">
    <location>
        <begin position="152"/>
        <end position="161"/>
    </location>
</feature>
<feature type="compositionally biased region" description="Polar residues" evidence="1">
    <location>
        <begin position="129"/>
        <end position="151"/>
    </location>
</feature>
<accession>A0A699I2J7</accession>
<name>A0A699I2J7_TANCI</name>
<proteinExistence type="predicted"/>
<dbReference type="InterPro" id="IPR044661">
    <property type="entry name" value="MED15a/b/c-like"/>
</dbReference>
<feature type="compositionally biased region" description="Basic and acidic residues" evidence="1">
    <location>
        <begin position="162"/>
        <end position="171"/>
    </location>
</feature>
<comment type="caution">
    <text evidence="2">The sequence shown here is derived from an EMBL/GenBank/DDBJ whole genome shotgun (WGS) entry which is preliminary data.</text>
</comment>
<dbReference type="AlphaFoldDB" id="A0A699I2J7"/>
<feature type="region of interest" description="Disordered" evidence="1">
    <location>
        <begin position="129"/>
        <end position="171"/>
    </location>
</feature>
<evidence type="ECO:0000313" key="2">
    <source>
        <dbReference type="EMBL" id="GEZ02784.1"/>
    </source>
</evidence>
<dbReference type="GO" id="GO:0003713">
    <property type="term" value="F:transcription coactivator activity"/>
    <property type="evidence" value="ECO:0007669"/>
    <property type="project" value="InterPro"/>
</dbReference>
<evidence type="ECO:0000256" key="1">
    <source>
        <dbReference type="SAM" id="MobiDB-lite"/>
    </source>
</evidence>
<gene>
    <name evidence="2" type="ORF">Tci_474757</name>
</gene>
<organism evidence="2">
    <name type="scientific">Tanacetum cinerariifolium</name>
    <name type="common">Dalmatian daisy</name>
    <name type="synonym">Chrysanthemum cinerariifolium</name>
    <dbReference type="NCBI Taxonomy" id="118510"/>
    <lineage>
        <taxon>Eukaryota</taxon>
        <taxon>Viridiplantae</taxon>
        <taxon>Streptophyta</taxon>
        <taxon>Embryophyta</taxon>
        <taxon>Tracheophyta</taxon>
        <taxon>Spermatophyta</taxon>
        <taxon>Magnoliopsida</taxon>
        <taxon>eudicotyledons</taxon>
        <taxon>Gunneridae</taxon>
        <taxon>Pentapetalae</taxon>
        <taxon>asterids</taxon>
        <taxon>campanulids</taxon>
        <taxon>Asterales</taxon>
        <taxon>Asteraceae</taxon>
        <taxon>Asteroideae</taxon>
        <taxon>Anthemideae</taxon>
        <taxon>Anthemidinae</taxon>
        <taxon>Tanacetum</taxon>
    </lineage>
</organism>
<dbReference type="PANTHER" id="PTHR33137:SF4">
    <property type="entry name" value="MEDIATOR OF RNA POLYMERASE II TRANSCRIPTION SUBUNIT 15A-RELATED"/>
    <property type="match status" value="1"/>
</dbReference>
<dbReference type="GO" id="GO:0031490">
    <property type="term" value="F:chromatin DNA binding"/>
    <property type="evidence" value="ECO:0007669"/>
    <property type="project" value="InterPro"/>
</dbReference>
<sequence length="219" mass="24421">MNFFVKSMGCDVYHDFPLLTLKKPWSLRRCACPASRTNHGLLEEIKEINGELIDTVVNISEEDVDQAAASEGGDGTVVKCSFSAVALVFWILIFSLIDVLSPIQPLRLLVPANYPNCSPVLLDKFPAQVRTQTQSRGGTRKQGNQEANMNTKKTRSRTQSQHKHDKEYEDLSTKTMSRFSISLRSLPQPMSLKEIAKTWDVCARAVISDYAQPTRGGTS</sequence>